<keyword evidence="9" id="KW-0833">Ubl conjugation pathway</keyword>
<dbReference type="GO" id="GO:0140492">
    <property type="term" value="F:metal-dependent deubiquitinase activity"/>
    <property type="evidence" value="ECO:0007669"/>
    <property type="project" value="InterPro"/>
</dbReference>
<name>A0A1E3NVQ9_WICAA</name>
<accession>A0A1E3NVQ9</accession>
<evidence type="ECO:0000256" key="16">
    <source>
        <dbReference type="SAM" id="MobiDB-lite"/>
    </source>
</evidence>
<dbReference type="InterPro" id="IPR037518">
    <property type="entry name" value="MPN"/>
</dbReference>
<comment type="function">
    <text evidence="13">Inhibitor of the DOA4 deubiquitinase involved in the regulation of protein degradation by the proteasome and maintenance of a normal level of free ubiquitin.</text>
</comment>
<keyword evidence="8" id="KW-0967">Endosome</keyword>
<dbReference type="EMBL" id="KV454214">
    <property type="protein sequence ID" value="ODQ57195.1"/>
    <property type="molecule type" value="Genomic_DNA"/>
</dbReference>
<keyword evidence="19" id="KW-1185">Reference proteome</keyword>
<dbReference type="Proteomes" id="UP000094112">
    <property type="component" value="Unassembled WGS sequence"/>
</dbReference>
<keyword evidence="6" id="KW-0789">Thiol protease inhibitor</keyword>
<evidence type="ECO:0000256" key="13">
    <source>
        <dbReference type="ARBA" id="ARBA00037208"/>
    </source>
</evidence>
<feature type="compositionally biased region" description="Polar residues" evidence="16">
    <location>
        <begin position="219"/>
        <end position="231"/>
    </location>
</feature>
<evidence type="ECO:0000256" key="12">
    <source>
        <dbReference type="ARBA" id="ARBA00023049"/>
    </source>
</evidence>
<proteinExistence type="inferred from homology"/>
<feature type="domain" description="MPN" evidence="17">
    <location>
        <begin position="240"/>
        <end position="369"/>
    </location>
</feature>
<keyword evidence="7" id="KW-0479">Metal-binding</keyword>
<dbReference type="Gene3D" id="3.40.140.10">
    <property type="entry name" value="Cytidine Deaminase, domain 2"/>
    <property type="match status" value="1"/>
</dbReference>
<dbReference type="GO" id="GO:0016020">
    <property type="term" value="C:membrane"/>
    <property type="evidence" value="ECO:0007669"/>
    <property type="project" value="TreeGrafter"/>
</dbReference>
<evidence type="ECO:0000256" key="5">
    <source>
        <dbReference type="ARBA" id="ARBA00022690"/>
    </source>
</evidence>
<gene>
    <name evidence="18" type="ORF">WICANDRAFT_65454</name>
</gene>
<dbReference type="GO" id="GO:0005768">
    <property type="term" value="C:endosome"/>
    <property type="evidence" value="ECO:0007669"/>
    <property type="project" value="UniProtKB-SubCell"/>
</dbReference>
<evidence type="ECO:0000256" key="2">
    <source>
        <dbReference type="ARBA" id="ARBA00004177"/>
    </source>
</evidence>
<dbReference type="Pfam" id="PF01398">
    <property type="entry name" value="JAB"/>
    <property type="match status" value="1"/>
</dbReference>
<evidence type="ECO:0000256" key="1">
    <source>
        <dbReference type="ARBA" id="ARBA00001947"/>
    </source>
</evidence>
<dbReference type="SMART" id="SM00232">
    <property type="entry name" value="JAB_MPN"/>
    <property type="match status" value="1"/>
</dbReference>
<dbReference type="STRING" id="683960.A0A1E3NVQ9"/>
<dbReference type="SUPFAM" id="SSF140856">
    <property type="entry name" value="USP8 N-terminal domain-like"/>
    <property type="match status" value="1"/>
</dbReference>
<evidence type="ECO:0000256" key="11">
    <source>
        <dbReference type="ARBA" id="ARBA00022833"/>
    </source>
</evidence>
<comment type="cofactor">
    <cofactor evidence="1">
        <name>Zn(2+)</name>
        <dbReference type="ChEBI" id="CHEBI:29105"/>
    </cofactor>
</comment>
<dbReference type="GO" id="GO:0046872">
    <property type="term" value="F:metal ion binding"/>
    <property type="evidence" value="ECO:0007669"/>
    <property type="project" value="UniProtKB-KW"/>
</dbReference>
<evidence type="ECO:0000256" key="8">
    <source>
        <dbReference type="ARBA" id="ARBA00022753"/>
    </source>
</evidence>
<dbReference type="OrthoDB" id="3640at2759"/>
<sequence length="414" mass="47005">MDHHPRTIKELVAEAHNYEYSTSVPLKIYLRTAEILSRHADLYKAQNSNSDAYILYLRFLDLLTNKISKNPQLKKGTDQYKTYLDLLSNKAPSAFQNAEKIKKQLDQEIKAYEKYIRLRQEQQQHQKPKVIEKPVVVESEDIMSEKDDFDEAKFASRLKQFQSLQRDSSPTPSYPKLEHSATPINPRASLETQHNFIPPSLPPKISIQSEPPSLPPKTTLEQPQHKSIASTESKKPLKTVFLPSKLPLDFLGIASSNSQKNLETCGILCGSLSLNAFFITTLLIPSQESTSNTCQTLKEEDIFEYVDSHNLFVLGWIHTHPTQSCFLSSVDLHTQNSYQIMLPEALAIVCAVKHGVMGQFRLTDPPGVGIITRCQKPGFHPHEEKEIYRHCESKYGGHVVVKDGLPFDIVDLRK</sequence>
<dbReference type="RefSeq" id="XP_019036402.1">
    <property type="nucleotide sequence ID" value="XM_019183913.1"/>
</dbReference>
<dbReference type="PANTHER" id="PTHR12947">
    <property type="entry name" value="AMSH-LIKE PROTEASE"/>
    <property type="match status" value="1"/>
</dbReference>
<evidence type="ECO:0000256" key="10">
    <source>
        <dbReference type="ARBA" id="ARBA00022801"/>
    </source>
</evidence>
<keyword evidence="10" id="KW-0378">Hydrolase</keyword>
<dbReference type="InterPro" id="IPR015063">
    <property type="entry name" value="USP8_dimer"/>
</dbReference>
<dbReference type="GO" id="GO:0004869">
    <property type="term" value="F:cysteine-type endopeptidase inhibitor activity"/>
    <property type="evidence" value="ECO:0007669"/>
    <property type="project" value="UniProtKB-KW"/>
</dbReference>
<dbReference type="GO" id="GO:0061578">
    <property type="term" value="F:K63-linked deubiquitinase activity"/>
    <property type="evidence" value="ECO:0007669"/>
    <property type="project" value="InterPro"/>
</dbReference>
<dbReference type="AlphaFoldDB" id="A0A1E3NVQ9"/>
<feature type="region of interest" description="Disordered" evidence="16">
    <location>
        <begin position="160"/>
        <end position="231"/>
    </location>
</feature>
<reference evidence="18 19" key="1">
    <citation type="journal article" date="2016" name="Proc. Natl. Acad. Sci. U.S.A.">
        <title>Comparative genomics of biotechnologically important yeasts.</title>
        <authorList>
            <person name="Riley R."/>
            <person name="Haridas S."/>
            <person name="Wolfe K.H."/>
            <person name="Lopes M.R."/>
            <person name="Hittinger C.T."/>
            <person name="Goeker M."/>
            <person name="Salamov A.A."/>
            <person name="Wisecaver J.H."/>
            <person name="Long T.M."/>
            <person name="Calvey C.H."/>
            <person name="Aerts A.L."/>
            <person name="Barry K.W."/>
            <person name="Choi C."/>
            <person name="Clum A."/>
            <person name="Coughlan A.Y."/>
            <person name="Deshpande S."/>
            <person name="Douglass A.P."/>
            <person name="Hanson S.J."/>
            <person name="Klenk H.-P."/>
            <person name="LaButti K.M."/>
            <person name="Lapidus A."/>
            <person name="Lindquist E.A."/>
            <person name="Lipzen A.M."/>
            <person name="Meier-Kolthoff J.P."/>
            <person name="Ohm R.A."/>
            <person name="Otillar R.P."/>
            <person name="Pangilinan J.L."/>
            <person name="Peng Y."/>
            <person name="Rokas A."/>
            <person name="Rosa C.A."/>
            <person name="Scheuner C."/>
            <person name="Sibirny A.A."/>
            <person name="Slot J.C."/>
            <person name="Stielow J.B."/>
            <person name="Sun H."/>
            <person name="Kurtzman C.P."/>
            <person name="Blackwell M."/>
            <person name="Grigoriev I.V."/>
            <person name="Jeffries T.W."/>
        </authorList>
    </citation>
    <scope>NUCLEOTIDE SEQUENCE [LARGE SCALE GENOMIC DNA]</scope>
    <source>
        <strain evidence="19">ATCC 58044 / CBS 1984 / NCYC 433 / NRRL Y-366-8</strain>
    </source>
</reference>
<dbReference type="SUPFAM" id="SSF102712">
    <property type="entry name" value="JAB1/MPN domain"/>
    <property type="match status" value="1"/>
</dbReference>
<feature type="compositionally biased region" description="Polar residues" evidence="16">
    <location>
        <begin position="160"/>
        <end position="171"/>
    </location>
</feature>
<keyword evidence="12" id="KW-0482">Metalloprotease</keyword>
<dbReference type="PANTHER" id="PTHR12947:SF13">
    <property type="entry name" value="FI19924P1"/>
    <property type="match status" value="1"/>
</dbReference>
<comment type="similarity">
    <text evidence="14">Belongs to the RFU1 family.</text>
</comment>
<evidence type="ECO:0000256" key="4">
    <source>
        <dbReference type="ARBA" id="ARBA00022670"/>
    </source>
</evidence>
<dbReference type="PROSITE" id="PS50249">
    <property type="entry name" value="MPN"/>
    <property type="match status" value="1"/>
</dbReference>
<dbReference type="GeneID" id="30201159"/>
<dbReference type="InterPro" id="IPR044098">
    <property type="entry name" value="STAMBP/STALP-like_MPN"/>
</dbReference>
<dbReference type="Gene3D" id="1.20.58.80">
    <property type="entry name" value="Phosphotransferase system, lactose/cellobiose-type IIA subunit"/>
    <property type="match status" value="1"/>
</dbReference>
<keyword evidence="5" id="KW-0646">Protease inhibitor</keyword>
<evidence type="ECO:0000256" key="7">
    <source>
        <dbReference type="ARBA" id="ARBA00022723"/>
    </source>
</evidence>
<evidence type="ECO:0000256" key="9">
    <source>
        <dbReference type="ARBA" id="ARBA00022786"/>
    </source>
</evidence>
<evidence type="ECO:0000256" key="14">
    <source>
        <dbReference type="ARBA" id="ARBA00038426"/>
    </source>
</evidence>
<organism evidence="18 19">
    <name type="scientific">Wickerhamomyces anomalus (strain ATCC 58044 / CBS 1984 / NCYC 433 / NRRL Y-366-8)</name>
    <name type="common">Yeast</name>
    <name type="synonym">Hansenula anomala</name>
    <dbReference type="NCBI Taxonomy" id="683960"/>
    <lineage>
        <taxon>Eukaryota</taxon>
        <taxon>Fungi</taxon>
        <taxon>Dikarya</taxon>
        <taxon>Ascomycota</taxon>
        <taxon>Saccharomycotina</taxon>
        <taxon>Saccharomycetes</taxon>
        <taxon>Phaffomycetales</taxon>
        <taxon>Wickerhamomycetaceae</taxon>
        <taxon>Wickerhamomyces</taxon>
    </lineage>
</organism>
<dbReference type="InterPro" id="IPR000555">
    <property type="entry name" value="JAMM/MPN+_dom"/>
</dbReference>
<protein>
    <recommendedName>
        <fullName evidence="15">Regulator of free ubiquitin chains 1</fullName>
    </recommendedName>
</protein>
<dbReference type="CDD" id="cd08066">
    <property type="entry name" value="MPN_AMSH_like"/>
    <property type="match status" value="1"/>
</dbReference>
<evidence type="ECO:0000259" key="17">
    <source>
        <dbReference type="PROSITE" id="PS50249"/>
    </source>
</evidence>
<dbReference type="Pfam" id="PF08969">
    <property type="entry name" value="USP8_dimer"/>
    <property type="match status" value="1"/>
</dbReference>
<evidence type="ECO:0000256" key="15">
    <source>
        <dbReference type="ARBA" id="ARBA00039609"/>
    </source>
</evidence>
<evidence type="ECO:0000313" key="18">
    <source>
        <dbReference type="EMBL" id="ODQ57195.1"/>
    </source>
</evidence>
<evidence type="ECO:0000313" key="19">
    <source>
        <dbReference type="Proteomes" id="UP000094112"/>
    </source>
</evidence>
<dbReference type="FunFam" id="3.40.140.10:FF:000033">
    <property type="entry name" value="AMSH-like protease sst2"/>
    <property type="match status" value="1"/>
</dbReference>
<comment type="subcellular location">
    <subcellularLocation>
        <location evidence="2">Endosome</location>
    </subcellularLocation>
</comment>
<comment type="similarity">
    <text evidence="3">Belongs to the peptidase M67C family.</text>
</comment>
<evidence type="ECO:0000256" key="6">
    <source>
        <dbReference type="ARBA" id="ARBA00022704"/>
    </source>
</evidence>
<keyword evidence="4" id="KW-0645">Protease</keyword>
<dbReference type="GO" id="GO:0070536">
    <property type="term" value="P:protein K63-linked deubiquitination"/>
    <property type="evidence" value="ECO:0007669"/>
    <property type="project" value="InterPro"/>
</dbReference>
<evidence type="ECO:0000256" key="3">
    <source>
        <dbReference type="ARBA" id="ARBA00010981"/>
    </source>
</evidence>
<dbReference type="GO" id="GO:0006508">
    <property type="term" value="P:proteolysis"/>
    <property type="evidence" value="ECO:0007669"/>
    <property type="project" value="UniProtKB-KW"/>
</dbReference>
<keyword evidence="11" id="KW-0862">Zinc</keyword>